<dbReference type="RefSeq" id="WP_301190288.1">
    <property type="nucleotide sequence ID" value="NZ_JAPDPJ010000018.1"/>
</dbReference>
<dbReference type="PANTHER" id="PTHR42852:SF17">
    <property type="entry name" value="THIOREDOXIN-LIKE PROTEIN HI_1115"/>
    <property type="match status" value="1"/>
</dbReference>
<dbReference type="GO" id="GO:0016209">
    <property type="term" value="F:antioxidant activity"/>
    <property type="evidence" value="ECO:0007669"/>
    <property type="project" value="InterPro"/>
</dbReference>
<evidence type="ECO:0000256" key="1">
    <source>
        <dbReference type="SAM" id="SignalP"/>
    </source>
</evidence>
<dbReference type="PROSITE" id="PS51352">
    <property type="entry name" value="THIOREDOXIN_2"/>
    <property type="match status" value="1"/>
</dbReference>
<dbReference type="SUPFAM" id="SSF52833">
    <property type="entry name" value="Thioredoxin-like"/>
    <property type="match status" value="1"/>
</dbReference>
<feature type="domain" description="Thioredoxin" evidence="2">
    <location>
        <begin position="7"/>
        <end position="158"/>
    </location>
</feature>
<dbReference type="InterPro" id="IPR000866">
    <property type="entry name" value="AhpC/TSA"/>
</dbReference>
<dbReference type="GO" id="GO:0016491">
    <property type="term" value="F:oxidoreductase activity"/>
    <property type="evidence" value="ECO:0007669"/>
    <property type="project" value="InterPro"/>
</dbReference>
<sequence length="158" mass="18544">MKIKILIAALILFSSFAIKAQSVKEVNYEQFKPYLNNPSDTVYVINFWATWCKPCIEELPHFMTVAQDMRHKPVKFIFVSLDFPKYKESKLIPFIKENVINEEVLLLNDPNSNFWINDINKEWSGAIPATIIYRKNQRSFFEGQVSYEELTENIEGKL</sequence>
<keyword evidence="4" id="KW-1185">Reference proteome</keyword>
<protein>
    <submittedName>
        <fullName evidence="3">TlpA family protein disulfide reductase</fullName>
    </submittedName>
</protein>
<dbReference type="InterPro" id="IPR036249">
    <property type="entry name" value="Thioredoxin-like_sf"/>
</dbReference>
<evidence type="ECO:0000313" key="4">
    <source>
        <dbReference type="Proteomes" id="UP001209229"/>
    </source>
</evidence>
<organism evidence="3 4">
    <name type="scientific">Plebeiibacterium sediminum</name>
    <dbReference type="NCBI Taxonomy" id="2992112"/>
    <lineage>
        <taxon>Bacteria</taxon>
        <taxon>Pseudomonadati</taxon>
        <taxon>Bacteroidota</taxon>
        <taxon>Bacteroidia</taxon>
        <taxon>Marinilabiliales</taxon>
        <taxon>Marinilabiliaceae</taxon>
        <taxon>Plebeiibacterium</taxon>
    </lineage>
</organism>
<name>A0AAE3SFY8_9BACT</name>
<keyword evidence="1" id="KW-0732">Signal</keyword>
<dbReference type="InterPro" id="IPR013766">
    <property type="entry name" value="Thioredoxin_domain"/>
</dbReference>
<dbReference type="CDD" id="cd02966">
    <property type="entry name" value="TlpA_like_family"/>
    <property type="match status" value="1"/>
</dbReference>
<evidence type="ECO:0000313" key="3">
    <source>
        <dbReference type="EMBL" id="MCW3786723.1"/>
    </source>
</evidence>
<dbReference type="PANTHER" id="PTHR42852">
    <property type="entry name" value="THIOL:DISULFIDE INTERCHANGE PROTEIN DSBE"/>
    <property type="match status" value="1"/>
</dbReference>
<feature type="chain" id="PRO_5042077589" evidence="1">
    <location>
        <begin position="21"/>
        <end position="158"/>
    </location>
</feature>
<gene>
    <name evidence="3" type="ORF">OM075_09610</name>
</gene>
<accession>A0AAE3SFY8</accession>
<dbReference type="Proteomes" id="UP001209229">
    <property type="component" value="Unassembled WGS sequence"/>
</dbReference>
<dbReference type="EMBL" id="JAPDPJ010000018">
    <property type="protein sequence ID" value="MCW3786723.1"/>
    <property type="molecule type" value="Genomic_DNA"/>
</dbReference>
<dbReference type="AlphaFoldDB" id="A0AAE3SFY8"/>
<comment type="caution">
    <text evidence="3">The sequence shown here is derived from an EMBL/GenBank/DDBJ whole genome shotgun (WGS) entry which is preliminary data.</text>
</comment>
<proteinExistence type="predicted"/>
<feature type="signal peptide" evidence="1">
    <location>
        <begin position="1"/>
        <end position="20"/>
    </location>
</feature>
<evidence type="ECO:0000259" key="2">
    <source>
        <dbReference type="PROSITE" id="PS51352"/>
    </source>
</evidence>
<dbReference type="InterPro" id="IPR050553">
    <property type="entry name" value="Thioredoxin_ResA/DsbE_sf"/>
</dbReference>
<reference evidence="3" key="1">
    <citation type="submission" date="2022-10" db="EMBL/GenBank/DDBJ databases">
        <authorList>
            <person name="Yu W.X."/>
        </authorList>
    </citation>
    <scope>NUCLEOTIDE SEQUENCE</scope>
    <source>
        <strain evidence="3">AAT</strain>
    </source>
</reference>
<dbReference type="Pfam" id="PF00578">
    <property type="entry name" value="AhpC-TSA"/>
    <property type="match status" value="1"/>
</dbReference>
<dbReference type="Gene3D" id="3.40.30.10">
    <property type="entry name" value="Glutaredoxin"/>
    <property type="match status" value="1"/>
</dbReference>